<dbReference type="Proteomes" id="UP000230750">
    <property type="component" value="Unassembled WGS sequence"/>
</dbReference>
<dbReference type="Pfam" id="PF00333">
    <property type="entry name" value="Ribosomal_S5"/>
    <property type="match status" value="1"/>
</dbReference>
<dbReference type="SUPFAM" id="SSF54768">
    <property type="entry name" value="dsRNA-binding domain-like"/>
    <property type="match status" value="1"/>
</dbReference>
<dbReference type="InterPro" id="IPR048584">
    <property type="entry name" value="Ribosomal_uS5m_N"/>
</dbReference>
<comment type="caution">
    <text evidence="11">The sequence shown here is derived from an EMBL/GenBank/DDBJ whole genome shotgun (WGS) entry which is preliminary data.</text>
</comment>
<gene>
    <name evidence="11" type="ORF">BSL78_00385</name>
</gene>
<dbReference type="GO" id="GO:0006412">
    <property type="term" value="P:translation"/>
    <property type="evidence" value="ECO:0007669"/>
    <property type="project" value="InterPro"/>
</dbReference>
<dbReference type="FunFam" id="3.30.230.10:FF:000002">
    <property type="entry name" value="30S ribosomal protein S5"/>
    <property type="match status" value="1"/>
</dbReference>
<dbReference type="PROSITE" id="PS00585">
    <property type="entry name" value="RIBOSOMAL_S5"/>
    <property type="match status" value="1"/>
</dbReference>
<evidence type="ECO:0000313" key="12">
    <source>
        <dbReference type="Proteomes" id="UP000230750"/>
    </source>
</evidence>
<dbReference type="STRING" id="307972.A0A2G8LR36"/>
<dbReference type="PANTHER" id="PTHR48277">
    <property type="entry name" value="MITOCHONDRIAL RIBOSOMAL PROTEIN S5"/>
    <property type="match status" value="1"/>
</dbReference>
<evidence type="ECO:0000256" key="8">
    <source>
        <dbReference type="PROSITE-ProRule" id="PRU00268"/>
    </source>
</evidence>
<keyword evidence="5 8" id="KW-0687">Ribonucleoprotein</keyword>
<dbReference type="PANTHER" id="PTHR48277:SF1">
    <property type="entry name" value="MITOCHONDRIAL RIBOSOMAL PROTEIN S5"/>
    <property type="match status" value="1"/>
</dbReference>
<comment type="subcellular location">
    <subcellularLocation>
        <location evidence="1">Mitochondrion</location>
    </subcellularLocation>
</comment>
<evidence type="ECO:0000256" key="9">
    <source>
        <dbReference type="RuleBase" id="RU003823"/>
    </source>
</evidence>
<evidence type="ECO:0000256" key="2">
    <source>
        <dbReference type="ARBA" id="ARBA00008945"/>
    </source>
</evidence>
<dbReference type="Gene3D" id="3.30.160.20">
    <property type="match status" value="1"/>
</dbReference>
<dbReference type="OrthoDB" id="309483at2759"/>
<evidence type="ECO:0000256" key="6">
    <source>
        <dbReference type="ARBA" id="ARBA00039335"/>
    </source>
</evidence>
<evidence type="ECO:0000256" key="1">
    <source>
        <dbReference type="ARBA" id="ARBA00004173"/>
    </source>
</evidence>
<organism evidence="11 12">
    <name type="scientific">Stichopus japonicus</name>
    <name type="common">Sea cucumber</name>
    <dbReference type="NCBI Taxonomy" id="307972"/>
    <lineage>
        <taxon>Eukaryota</taxon>
        <taxon>Metazoa</taxon>
        <taxon>Echinodermata</taxon>
        <taxon>Eleutherozoa</taxon>
        <taxon>Echinozoa</taxon>
        <taxon>Holothuroidea</taxon>
        <taxon>Aspidochirotacea</taxon>
        <taxon>Aspidochirotida</taxon>
        <taxon>Stichopodidae</taxon>
        <taxon>Apostichopus</taxon>
    </lineage>
</organism>
<dbReference type="Gene3D" id="3.30.230.10">
    <property type="match status" value="1"/>
</dbReference>
<protein>
    <recommendedName>
        <fullName evidence="6">Small ribosomal subunit protein uS5m</fullName>
    </recommendedName>
    <alternativeName>
        <fullName evidence="7">28S ribosomal protein S5, mitochondrial</fullName>
    </alternativeName>
</protein>
<proteinExistence type="inferred from homology"/>
<evidence type="ECO:0000313" key="11">
    <source>
        <dbReference type="EMBL" id="PIK62691.1"/>
    </source>
</evidence>
<sequence>MTSRKLVELFGQLRIGNFTPTQKCRYYASLRRCYQVLESPDTRGGTLVSQRCASWYNRLTANEIWKGVVAVTGKAQTKARGKRPAKIIRKDLNKGQFIGDGKLPVSWPGLNSPVLMDNKLQSIQKRELDPFREEKLQEIRERWDKKRRRRVAMEDRGWTSKSWGGRHLGPPDPIPGETFEGFDSCVLHMRRVFNMVGSIGRKRSMSALVVVGNKNGAVGVSLGKAPDVMSALRKAKNRAASNIQYIERYDDHTIFHDIESKFNVTRVRMKKQNKGHGLRCHRVIQEICKLAGIKDIHAKVYGCTNPISVTNAAMRGLLSQETHQQIADRKGLHVVEFREECGSLPIVVASPKTSPLREDVDKDEWPKELPLEYQEEKPAAKKNFSRPGVIVH</sequence>
<reference evidence="11 12" key="1">
    <citation type="journal article" date="2017" name="PLoS Biol.">
        <title>The sea cucumber genome provides insights into morphological evolution and visceral regeneration.</title>
        <authorList>
            <person name="Zhang X."/>
            <person name="Sun L."/>
            <person name="Yuan J."/>
            <person name="Sun Y."/>
            <person name="Gao Y."/>
            <person name="Zhang L."/>
            <person name="Li S."/>
            <person name="Dai H."/>
            <person name="Hamel J.F."/>
            <person name="Liu C."/>
            <person name="Yu Y."/>
            <person name="Liu S."/>
            <person name="Lin W."/>
            <person name="Guo K."/>
            <person name="Jin S."/>
            <person name="Xu P."/>
            <person name="Storey K.B."/>
            <person name="Huan P."/>
            <person name="Zhang T."/>
            <person name="Zhou Y."/>
            <person name="Zhang J."/>
            <person name="Lin C."/>
            <person name="Li X."/>
            <person name="Xing L."/>
            <person name="Huo D."/>
            <person name="Sun M."/>
            <person name="Wang L."/>
            <person name="Mercier A."/>
            <person name="Li F."/>
            <person name="Yang H."/>
            <person name="Xiang J."/>
        </authorList>
    </citation>
    <scope>NUCLEOTIDE SEQUENCE [LARGE SCALE GENOMIC DNA]</scope>
    <source>
        <strain evidence="11">Shaxun</strain>
        <tissue evidence="11">Muscle</tissue>
    </source>
</reference>
<evidence type="ECO:0000256" key="4">
    <source>
        <dbReference type="ARBA" id="ARBA00023128"/>
    </source>
</evidence>
<feature type="domain" description="S5 DRBM" evidence="10">
    <location>
        <begin position="182"/>
        <end position="246"/>
    </location>
</feature>
<dbReference type="InterPro" id="IPR014721">
    <property type="entry name" value="Ribsml_uS5_D2-typ_fold_subgr"/>
</dbReference>
<evidence type="ECO:0000256" key="7">
    <source>
        <dbReference type="ARBA" id="ARBA00041606"/>
    </source>
</evidence>
<dbReference type="EMBL" id="MRZV01000007">
    <property type="protein sequence ID" value="PIK62691.1"/>
    <property type="molecule type" value="Genomic_DNA"/>
</dbReference>
<keyword evidence="12" id="KW-1185">Reference proteome</keyword>
<keyword evidence="3 8" id="KW-0689">Ribosomal protein</keyword>
<comment type="similarity">
    <text evidence="2 9">Belongs to the universal ribosomal protein uS5 family.</text>
</comment>
<dbReference type="InterPro" id="IPR020568">
    <property type="entry name" value="Ribosomal_Su5_D2-typ_SF"/>
</dbReference>
<dbReference type="Pfam" id="PF03719">
    <property type="entry name" value="Ribosomal_S5_C"/>
    <property type="match status" value="1"/>
</dbReference>
<dbReference type="GO" id="GO:0003723">
    <property type="term" value="F:RNA binding"/>
    <property type="evidence" value="ECO:0007669"/>
    <property type="project" value="InterPro"/>
</dbReference>
<dbReference type="Pfam" id="PF21251">
    <property type="entry name" value="Ribosomal_uS5m_N"/>
    <property type="match status" value="1"/>
</dbReference>
<dbReference type="AlphaFoldDB" id="A0A2G8LR36"/>
<dbReference type="InterPro" id="IPR013810">
    <property type="entry name" value="Ribosomal_uS5_N"/>
</dbReference>
<dbReference type="InterPro" id="IPR000851">
    <property type="entry name" value="Ribosomal_uS5"/>
</dbReference>
<dbReference type="InterPro" id="IPR018192">
    <property type="entry name" value="Ribosomal_uS5_N_CS"/>
</dbReference>
<evidence type="ECO:0000259" key="10">
    <source>
        <dbReference type="PROSITE" id="PS50881"/>
    </source>
</evidence>
<keyword evidence="4" id="KW-0496">Mitochondrion</keyword>
<dbReference type="SUPFAM" id="SSF54211">
    <property type="entry name" value="Ribosomal protein S5 domain 2-like"/>
    <property type="match status" value="1"/>
</dbReference>
<name>A0A2G8LR36_STIJA</name>
<evidence type="ECO:0000256" key="3">
    <source>
        <dbReference type="ARBA" id="ARBA00022980"/>
    </source>
</evidence>
<dbReference type="PROSITE" id="PS50881">
    <property type="entry name" value="S5_DSRBD"/>
    <property type="match status" value="1"/>
</dbReference>
<accession>A0A2G8LR36</accession>
<dbReference type="GO" id="GO:0005743">
    <property type="term" value="C:mitochondrial inner membrane"/>
    <property type="evidence" value="ECO:0007669"/>
    <property type="project" value="UniProtKB-ARBA"/>
</dbReference>
<dbReference type="GO" id="GO:0003735">
    <property type="term" value="F:structural constituent of ribosome"/>
    <property type="evidence" value="ECO:0007669"/>
    <property type="project" value="UniProtKB-UniRule"/>
</dbReference>
<evidence type="ECO:0000256" key="5">
    <source>
        <dbReference type="ARBA" id="ARBA00023274"/>
    </source>
</evidence>
<dbReference type="FunFam" id="3.30.160.20:FF:000022">
    <property type="entry name" value="28S ribosomal protein S5, mitochondrial"/>
    <property type="match status" value="1"/>
</dbReference>
<dbReference type="InterPro" id="IPR005324">
    <property type="entry name" value="Ribosomal_uS5_C"/>
</dbReference>
<dbReference type="GO" id="GO:0005763">
    <property type="term" value="C:mitochondrial small ribosomal subunit"/>
    <property type="evidence" value="ECO:0007669"/>
    <property type="project" value="UniProtKB-ARBA"/>
</dbReference>